<dbReference type="AlphaFoldDB" id="A0A4R0XA99"/>
<keyword evidence="2" id="KW-1185">Reference proteome</keyword>
<dbReference type="EMBL" id="MWML01000735">
    <property type="protein sequence ID" value="TCG02801.1"/>
    <property type="molecule type" value="Genomic_DNA"/>
</dbReference>
<proteinExistence type="predicted"/>
<evidence type="ECO:0000313" key="1">
    <source>
        <dbReference type="EMBL" id="TCG02801.1"/>
    </source>
</evidence>
<evidence type="ECO:0000313" key="2">
    <source>
        <dbReference type="Proteomes" id="UP000294200"/>
    </source>
</evidence>
<name>A0A4R0XA99_9BURK</name>
<dbReference type="Proteomes" id="UP000294200">
    <property type="component" value="Unassembled WGS sequence"/>
</dbReference>
<gene>
    <name evidence="1" type="ORF">BZM27_53160</name>
</gene>
<reference evidence="1 2" key="1">
    <citation type="submission" date="2017-02" db="EMBL/GenBank/DDBJ databases">
        <title>Paraburkholderia sophoroidis sp. nov. and Paraburkholderia steynii sp. nov. rhizobial symbionts of the fynbos legume Hypocalyptus sophoroides.</title>
        <authorList>
            <person name="Steenkamp E.T."/>
            <person name="Beukes C.W."/>
            <person name="Van Zyl E."/>
            <person name="Avontuur J."/>
            <person name="Chan W.Y."/>
            <person name="Hassen A."/>
            <person name="Palmer M."/>
            <person name="Mthombeni L."/>
            <person name="Phalane F."/>
            <person name="Sereme K."/>
            <person name="Venter S.N."/>
        </authorList>
    </citation>
    <scope>NUCLEOTIDE SEQUENCE [LARGE SCALE GENOMIC DNA]</scope>
    <source>
        <strain evidence="1 2">HC1.1ba</strain>
    </source>
</reference>
<protein>
    <submittedName>
        <fullName evidence="1">Uncharacterized protein</fullName>
    </submittedName>
</protein>
<feature type="non-terminal residue" evidence="1">
    <location>
        <position position="1"/>
    </location>
</feature>
<accession>A0A4R0XA99</accession>
<comment type="caution">
    <text evidence="1">The sequence shown here is derived from an EMBL/GenBank/DDBJ whole genome shotgun (WGS) entry which is preliminary data.</text>
</comment>
<organism evidence="1 2">
    <name type="scientific">Paraburkholderia steynii</name>
    <dbReference type="NCBI Taxonomy" id="1245441"/>
    <lineage>
        <taxon>Bacteria</taxon>
        <taxon>Pseudomonadati</taxon>
        <taxon>Pseudomonadota</taxon>
        <taxon>Betaproteobacteria</taxon>
        <taxon>Burkholderiales</taxon>
        <taxon>Burkholderiaceae</taxon>
        <taxon>Paraburkholderia</taxon>
    </lineage>
</organism>
<sequence>SSSRNYGEDDNFPIARSAVEAIAGLAPLHSEILEQLQEARSGPLTGWFVPACSGSSPRKGGGRSTKGFWRSPLRQVAFT</sequence>